<feature type="region of interest" description="Disordered" evidence="6">
    <location>
        <begin position="321"/>
        <end position="343"/>
    </location>
</feature>
<keyword evidence="9" id="KW-1185">Reference proteome</keyword>
<keyword evidence="3" id="KW-0812">Transmembrane</keyword>
<evidence type="ECO:0000313" key="8">
    <source>
        <dbReference type="EMBL" id="WWC85582.1"/>
    </source>
</evidence>
<feature type="region of interest" description="Disordered" evidence="6">
    <location>
        <begin position="132"/>
        <end position="164"/>
    </location>
</feature>
<protein>
    <recommendedName>
        <fullName evidence="7">MSP domain-containing protein</fullName>
    </recommendedName>
</protein>
<dbReference type="InterPro" id="IPR016763">
    <property type="entry name" value="VAP"/>
</dbReference>
<keyword evidence="4" id="KW-1133">Transmembrane helix</keyword>
<dbReference type="PANTHER" id="PTHR10809:SF6">
    <property type="entry name" value="AT11025P-RELATED"/>
    <property type="match status" value="1"/>
</dbReference>
<dbReference type="FunFam" id="2.60.40.10:FF:000813">
    <property type="entry name" value="Vesicle-associated protein 1-1"/>
    <property type="match status" value="1"/>
</dbReference>
<dbReference type="PANTHER" id="PTHR10809">
    <property type="entry name" value="VESICLE-ASSOCIATED MEMBRANE PROTEIN-ASSOCIATED PROTEIN"/>
    <property type="match status" value="1"/>
</dbReference>
<accession>A0AAX4JJH7</accession>
<feature type="domain" description="MSP" evidence="7">
    <location>
        <begin position="2"/>
        <end position="126"/>
    </location>
</feature>
<dbReference type="GO" id="GO:0007009">
    <property type="term" value="P:plasma membrane organization"/>
    <property type="evidence" value="ECO:0007669"/>
    <property type="project" value="UniProtKB-ARBA"/>
</dbReference>
<dbReference type="AlphaFoldDB" id="A0AAX4JJH7"/>
<gene>
    <name evidence="8" type="ORF">L201_000446</name>
</gene>
<dbReference type="GO" id="GO:0051685">
    <property type="term" value="P:maintenance of ER location"/>
    <property type="evidence" value="ECO:0007669"/>
    <property type="project" value="UniProtKB-ARBA"/>
</dbReference>
<evidence type="ECO:0000256" key="5">
    <source>
        <dbReference type="ARBA" id="ARBA00023136"/>
    </source>
</evidence>
<dbReference type="GO" id="GO:1902647">
    <property type="term" value="P:negative regulation of 1-phosphatidyl-1D-myo-inositol 4,5-bisphosphate biosynthetic process"/>
    <property type="evidence" value="ECO:0007669"/>
    <property type="project" value="UniProtKB-ARBA"/>
</dbReference>
<dbReference type="InterPro" id="IPR008962">
    <property type="entry name" value="PapD-like_sf"/>
</dbReference>
<dbReference type="GO" id="GO:0061817">
    <property type="term" value="P:endoplasmic reticulum-plasma membrane tethering"/>
    <property type="evidence" value="ECO:0007669"/>
    <property type="project" value="UniProtKB-ARBA"/>
</dbReference>
<dbReference type="EMBL" id="CP144098">
    <property type="protein sequence ID" value="WWC85582.1"/>
    <property type="molecule type" value="Genomic_DNA"/>
</dbReference>
<dbReference type="Gene3D" id="2.60.40.10">
    <property type="entry name" value="Immunoglobulins"/>
    <property type="match status" value="1"/>
</dbReference>
<dbReference type="InterPro" id="IPR000535">
    <property type="entry name" value="MSP_dom"/>
</dbReference>
<dbReference type="Pfam" id="PF00635">
    <property type="entry name" value="Motile_Sperm"/>
    <property type="match status" value="1"/>
</dbReference>
<dbReference type="GO" id="GO:0140506">
    <property type="term" value="F:endoplasmic reticulum-autophagosome adaptor activity"/>
    <property type="evidence" value="ECO:0007669"/>
    <property type="project" value="UniProtKB-ARBA"/>
</dbReference>
<dbReference type="SUPFAM" id="SSF49354">
    <property type="entry name" value="PapD-like"/>
    <property type="match status" value="1"/>
</dbReference>
<evidence type="ECO:0000259" key="7">
    <source>
        <dbReference type="PROSITE" id="PS50202"/>
    </source>
</evidence>
<evidence type="ECO:0000256" key="3">
    <source>
        <dbReference type="ARBA" id="ARBA00022692"/>
    </source>
</evidence>
<evidence type="ECO:0000256" key="1">
    <source>
        <dbReference type="ARBA" id="ARBA00004211"/>
    </source>
</evidence>
<comment type="similarity">
    <text evidence="2">Belongs to the VAMP-associated protein (VAP) (TC 9.B.17) family.</text>
</comment>
<keyword evidence="5" id="KW-0472">Membrane</keyword>
<dbReference type="PROSITE" id="PS50202">
    <property type="entry name" value="MSP"/>
    <property type="match status" value="1"/>
</dbReference>
<dbReference type="GO" id="GO:0160219">
    <property type="term" value="C:cortical endoplasmic reticulum membrane"/>
    <property type="evidence" value="ECO:0007669"/>
    <property type="project" value="UniProtKB-ARBA"/>
</dbReference>
<evidence type="ECO:0000256" key="6">
    <source>
        <dbReference type="SAM" id="MobiDB-lite"/>
    </source>
</evidence>
<comment type="subcellular location">
    <subcellularLocation>
        <location evidence="1">Membrane</location>
        <topology evidence="1">Single-pass type IV membrane protein</topology>
    </subcellularLocation>
</comment>
<dbReference type="InterPro" id="IPR013783">
    <property type="entry name" value="Ig-like_fold"/>
</dbReference>
<dbReference type="GO" id="GO:0001786">
    <property type="term" value="F:phosphatidylserine binding"/>
    <property type="evidence" value="ECO:0007669"/>
    <property type="project" value="UniProtKB-ARBA"/>
</dbReference>
<dbReference type="Proteomes" id="UP001355207">
    <property type="component" value="Chromosome 1"/>
</dbReference>
<reference evidence="8 9" key="1">
    <citation type="submission" date="2024-01" db="EMBL/GenBank/DDBJ databases">
        <title>Comparative genomics of Cryptococcus and Kwoniella reveals pathogenesis evolution and contrasting modes of karyotype evolution via chromosome fusion or intercentromeric recombination.</title>
        <authorList>
            <person name="Coelho M.A."/>
            <person name="David-Palma M."/>
            <person name="Shea T."/>
            <person name="Bowers K."/>
            <person name="McGinley-Smith S."/>
            <person name="Mohammad A.W."/>
            <person name="Gnirke A."/>
            <person name="Yurkov A.M."/>
            <person name="Nowrousian M."/>
            <person name="Sun S."/>
            <person name="Cuomo C.A."/>
            <person name="Heitman J."/>
        </authorList>
    </citation>
    <scope>NUCLEOTIDE SEQUENCE [LARGE SCALE GENOMIC DNA]</scope>
    <source>
        <strain evidence="8 9">CBS 6074</strain>
    </source>
</reference>
<dbReference type="GeneID" id="91091118"/>
<feature type="compositionally biased region" description="Low complexity" evidence="6">
    <location>
        <begin position="248"/>
        <end position="266"/>
    </location>
</feature>
<name>A0AAX4JJH7_9TREE</name>
<dbReference type="GO" id="GO:0005886">
    <property type="term" value="C:plasma membrane"/>
    <property type="evidence" value="ECO:0007669"/>
    <property type="project" value="TreeGrafter"/>
</dbReference>
<dbReference type="GO" id="GO:0160214">
    <property type="term" value="F:endoplasmic reticulum-plasma membrane adaptor activity"/>
    <property type="evidence" value="ECO:0007669"/>
    <property type="project" value="UniProtKB-ARBA"/>
</dbReference>
<sequence length="387" mass="41932">MSVELSPANQLGFPRPLTSLVKRSLFIHNPNPHPVAFKVKTTAPKQYCVRPNSGRVESGESVEVQVLLQPLQQEPPPHAKCKDKFLVQSAYITPDEEMHTLGEMWSQVEKTNKSAIQEQKIKVVYLAAEDGSNNQNGIPEEDDHAGEASRLEESVNSPHDGYTRWTTKPEKEYDPELFRNAGFSYWETPKPPYIPPPFPVGTFHDLLSTIGQPVIPAISEFAIFSHAQSSPVQLQHLPPAQDKPIPVPVQVSSPTTATTTKEFSTSNGPLSPPLADLKPSQAQATNVALEQSLNTTTSDSDKLAVALKEIEKLRAELAEAKSADGPQVTGLRKRGNATGTTGAETIVEKAKDAVTSTSVTAGGQQGVPLEVVVALVGGVFVLTYLFF</sequence>
<dbReference type="GO" id="GO:0061709">
    <property type="term" value="P:reticulophagy"/>
    <property type="evidence" value="ECO:0007669"/>
    <property type="project" value="UniProtKB-ARBA"/>
</dbReference>
<dbReference type="GO" id="GO:0033149">
    <property type="term" value="F:FFAT motif binding"/>
    <property type="evidence" value="ECO:0007669"/>
    <property type="project" value="TreeGrafter"/>
</dbReference>
<evidence type="ECO:0000256" key="4">
    <source>
        <dbReference type="ARBA" id="ARBA00022989"/>
    </source>
</evidence>
<organism evidence="8 9">
    <name type="scientific">Kwoniella dendrophila CBS 6074</name>
    <dbReference type="NCBI Taxonomy" id="1295534"/>
    <lineage>
        <taxon>Eukaryota</taxon>
        <taxon>Fungi</taxon>
        <taxon>Dikarya</taxon>
        <taxon>Basidiomycota</taxon>
        <taxon>Agaricomycotina</taxon>
        <taxon>Tremellomycetes</taxon>
        <taxon>Tremellales</taxon>
        <taxon>Cryptococcaceae</taxon>
        <taxon>Kwoniella</taxon>
    </lineage>
</organism>
<feature type="region of interest" description="Disordered" evidence="6">
    <location>
        <begin position="237"/>
        <end position="283"/>
    </location>
</feature>
<evidence type="ECO:0000313" key="9">
    <source>
        <dbReference type="Proteomes" id="UP001355207"/>
    </source>
</evidence>
<proteinExistence type="inferred from homology"/>
<dbReference type="RefSeq" id="XP_066072345.1">
    <property type="nucleotide sequence ID" value="XM_066216248.1"/>
</dbReference>
<dbReference type="GO" id="GO:0090158">
    <property type="term" value="P:endoplasmic reticulum membrane organization"/>
    <property type="evidence" value="ECO:0007669"/>
    <property type="project" value="TreeGrafter"/>
</dbReference>
<dbReference type="GO" id="GO:0035091">
    <property type="term" value="F:phosphatidylinositol binding"/>
    <property type="evidence" value="ECO:0007669"/>
    <property type="project" value="UniProtKB-ARBA"/>
</dbReference>
<evidence type="ECO:0000256" key="2">
    <source>
        <dbReference type="ARBA" id="ARBA00008932"/>
    </source>
</evidence>